<feature type="compositionally biased region" description="Basic and acidic residues" evidence="1">
    <location>
        <begin position="97"/>
        <end position="141"/>
    </location>
</feature>
<reference evidence="2" key="1">
    <citation type="submission" date="2023-06" db="EMBL/GenBank/DDBJ databases">
        <title>Draft genome sequence of Nocardioides sp. SOB77.</title>
        <authorList>
            <person name="Zhang G."/>
        </authorList>
    </citation>
    <scope>NUCLEOTIDE SEQUENCE</scope>
    <source>
        <strain evidence="2">SOB77</strain>
    </source>
</reference>
<evidence type="ECO:0000313" key="2">
    <source>
        <dbReference type="EMBL" id="MDN4172690.1"/>
    </source>
</evidence>
<name>A0ABT8FDQ8_9ACTN</name>
<gene>
    <name evidence="2" type="ORF">QWY28_07050</name>
</gene>
<evidence type="ECO:0000313" key="3">
    <source>
        <dbReference type="Proteomes" id="UP001168620"/>
    </source>
</evidence>
<proteinExistence type="predicted"/>
<accession>A0ABT8FDQ8</accession>
<evidence type="ECO:0000256" key="1">
    <source>
        <dbReference type="SAM" id="MobiDB-lite"/>
    </source>
</evidence>
<dbReference type="PRINTS" id="PR00334">
    <property type="entry name" value="KININOGEN"/>
</dbReference>
<feature type="compositionally biased region" description="Basic residues" evidence="1">
    <location>
        <begin position="181"/>
        <end position="193"/>
    </location>
</feature>
<feature type="compositionally biased region" description="Basic and acidic residues" evidence="1">
    <location>
        <begin position="170"/>
        <end position="180"/>
    </location>
</feature>
<dbReference type="RefSeq" id="WP_300951606.1">
    <property type="nucleotide sequence ID" value="NZ_JAUHJQ010000002.1"/>
</dbReference>
<dbReference type="InterPro" id="IPR002395">
    <property type="entry name" value="Kininogen"/>
</dbReference>
<keyword evidence="3" id="KW-1185">Reference proteome</keyword>
<dbReference type="EMBL" id="JAUHJQ010000002">
    <property type="protein sequence ID" value="MDN4172690.1"/>
    <property type="molecule type" value="Genomic_DNA"/>
</dbReference>
<comment type="caution">
    <text evidence="2">The sequence shown here is derived from an EMBL/GenBank/DDBJ whole genome shotgun (WGS) entry which is preliminary data.</text>
</comment>
<sequence>MQIDHKRQLAAFVAVLLVAAGVVATGARSDAARSVVRAATAYVVAGGVRLVPDPVVEAVAGPATSETPRVVGRVDPLHAADRPRPPARPATRPAASRRAEARPPGRLGDRGHAAGGHRRPDGPGHSADRGGHRDRDGERGHGRGHGQRAGQGPRAGHEHRAGHGRGHGRGHGEGHGEGHGKGKGRAKGHGGRS</sequence>
<feature type="region of interest" description="Disordered" evidence="1">
    <location>
        <begin position="62"/>
        <end position="193"/>
    </location>
</feature>
<protein>
    <submittedName>
        <fullName evidence="2">Uncharacterized protein</fullName>
    </submittedName>
</protein>
<dbReference type="Proteomes" id="UP001168620">
    <property type="component" value="Unassembled WGS sequence"/>
</dbReference>
<organism evidence="2 3">
    <name type="scientific">Nocardioides oceani</name>
    <dbReference type="NCBI Taxonomy" id="3058369"/>
    <lineage>
        <taxon>Bacteria</taxon>
        <taxon>Bacillati</taxon>
        <taxon>Actinomycetota</taxon>
        <taxon>Actinomycetes</taxon>
        <taxon>Propionibacteriales</taxon>
        <taxon>Nocardioidaceae</taxon>
        <taxon>Nocardioides</taxon>
    </lineage>
</organism>
<feature type="compositionally biased region" description="Basic and acidic residues" evidence="1">
    <location>
        <begin position="75"/>
        <end position="84"/>
    </location>
</feature>